<feature type="compositionally biased region" description="Gly residues" evidence="1">
    <location>
        <begin position="366"/>
        <end position="375"/>
    </location>
</feature>
<comment type="caution">
    <text evidence="2">The sequence shown here is derived from an EMBL/GenBank/DDBJ whole genome shotgun (WGS) entry which is preliminary data.</text>
</comment>
<organism evidence="2 3">
    <name type="scientific">Castilleja foliolosa</name>
    <dbReference type="NCBI Taxonomy" id="1961234"/>
    <lineage>
        <taxon>Eukaryota</taxon>
        <taxon>Viridiplantae</taxon>
        <taxon>Streptophyta</taxon>
        <taxon>Embryophyta</taxon>
        <taxon>Tracheophyta</taxon>
        <taxon>Spermatophyta</taxon>
        <taxon>Magnoliopsida</taxon>
        <taxon>eudicotyledons</taxon>
        <taxon>Gunneridae</taxon>
        <taxon>Pentapetalae</taxon>
        <taxon>asterids</taxon>
        <taxon>lamiids</taxon>
        <taxon>Lamiales</taxon>
        <taxon>Orobanchaceae</taxon>
        <taxon>Pedicularideae</taxon>
        <taxon>Castillejinae</taxon>
        <taxon>Castilleja</taxon>
    </lineage>
</organism>
<evidence type="ECO:0000313" key="3">
    <source>
        <dbReference type="Proteomes" id="UP001632038"/>
    </source>
</evidence>
<gene>
    <name evidence="2" type="ORF">CASFOL_020845</name>
</gene>
<reference evidence="3" key="1">
    <citation type="journal article" date="2024" name="IScience">
        <title>Strigolactones Initiate the Formation of Haustorium-like Structures in Castilleja.</title>
        <authorList>
            <person name="Buerger M."/>
            <person name="Peterson D."/>
            <person name="Chory J."/>
        </authorList>
    </citation>
    <scope>NUCLEOTIDE SEQUENCE [LARGE SCALE GENOMIC DNA]</scope>
</reference>
<name>A0ABD3D211_9LAMI</name>
<dbReference type="EMBL" id="JAVIJP010000027">
    <property type="protein sequence ID" value="KAL3636298.1"/>
    <property type="molecule type" value="Genomic_DNA"/>
</dbReference>
<feature type="region of interest" description="Disordered" evidence="1">
    <location>
        <begin position="328"/>
        <end position="442"/>
    </location>
</feature>
<sequence>MASAASASASAASASASTCLEITNDRPVLNLINKRLRALRKKLNRISQMEDSRSKGKKLNKEQEETLRSNSKSDLLAAVDELEKLKQPLLQAVAQEIELALEKNKQKPDSVVAEEVAAVDEKKAATNEDAAVSDLLNLLYFSSVFDVRTIMRAQDNMLTRTHERNCCLSYDYVPDDEAAWDPLKELDLDLIAMLGGVLTSRPVNSSLSHKNALKQCVEHAKLWLANADQRIEPDSDITYAGLKEKLNKIMASDYFTTTPEIKAAVEVAAAAGGNYTSFQAPVQVSVEGSGVEYQQVEEQSPNSLDTEGYVYVEETGHVAHVDQHNQGEIDVENKSELPTQTTEQGSPDTEVDSKEQYASPKSFRSGRGGGGGGRRGYSNGRGRRVGNRSDSGGGYQNGRSGQAYDQAGGYYPSNNYRGRGGRGGNYNHYAPAGHSGQAQEAS</sequence>
<feature type="region of interest" description="Disordered" evidence="1">
    <location>
        <begin position="47"/>
        <end position="67"/>
    </location>
</feature>
<evidence type="ECO:0000256" key="1">
    <source>
        <dbReference type="SAM" id="MobiDB-lite"/>
    </source>
</evidence>
<keyword evidence="3" id="KW-1185">Reference proteome</keyword>
<protein>
    <recommendedName>
        <fullName evidence="4">Glycine-rich protein</fullName>
    </recommendedName>
</protein>
<evidence type="ECO:0008006" key="4">
    <source>
        <dbReference type="Google" id="ProtNLM"/>
    </source>
</evidence>
<feature type="compositionally biased region" description="Basic and acidic residues" evidence="1">
    <location>
        <begin position="48"/>
        <end position="67"/>
    </location>
</feature>
<dbReference type="AlphaFoldDB" id="A0ABD3D211"/>
<dbReference type="PANTHER" id="PTHR37736:SF1">
    <property type="entry name" value="GLYCINE-RICH PROTEIN"/>
    <property type="match status" value="1"/>
</dbReference>
<proteinExistence type="predicted"/>
<evidence type="ECO:0000313" key="2">
    <source>
        <dbReference type="EMBL" id="KAL3636298.1"/>
    </source>
</evidence>
<feature type="compositionally biased region" description="Polar residues" evidence="1">
    <location>
        <begin position="336"/>
        <end position="347"/>
    </location>
</feature>
<dbReference type="Proteomes" id="UP001632038">
    <property type="component" value="Unassembled WGS sequence"/>
</dbReference>
<dbReference type="PANTHER" id="PTHR37736">
    <property type="entry name" value="GLYCINE-RICH PROTEIN"/>
    <property type="match status" value="1"/>
</dbReference>
<feature type="compositionally biased region" description="Low complexity" evidence="1">
    <location>
        <begin position="408"/>
        <end position="417"/>
    </location>
</feature>
<accession>A0ABD3D211</accession>